<dbReference type="PANTHER" id="PTHR47089">
    <property type="entry name" value="ABC TRANSPORTER, PERMEASE PROTEIN"/>
    <property type="match status" value="1"/>
</dbReference>
<evidence type="ECO:0000313" key="9">
    <source>
        <dbReference type="Proteomes" id="UP001500755"/>
    </source>
</evidence>
<evidence type="ECO:0000256" key="6">
    <source>
        <dbReference type="SAM" id="MobiDB-lite"/>
    </source>
</evidence>
<accession>A0ABP5ENK1</accession>
<comment type="subcellular location">
    <subcellularLocation>
        <location evidence="1">Cell membrane</location>
        <topology evidence="1">Multi-pass membrane protein</topology>
    </subcellularLocation>
</comment>
<keyword evidence="5 7" id="KW-0472">Membrane</keyword>
<keyword evidence="2" id="KW-1003">Cell membrane</keyword>
<sequence length="438" mass="45866">MSDRLDSDQVHEDTHVPGAHEADPYRPGDERSFGATFARALLSQSVWVPIGAMVVAVLIGGFLIAAADPDVRATLGYFFARPSDFFVTTFSTVVEAYGALVRGAVFDWQATTFVRMVRPFTETLVAATPLILTGLGIALAFRSGLFNIGGQGQVVIGAATGAFFGYAFALPPVLAFVFALLMGALGGAIWAGIAGVLKARTGANEVIVTIMLNSIAGYLIGYLLKQGWYTHTSSGEPASRPVNEAAMLPGLLPDPFRLHLGFLVAIAATVLVWWILERSTLGFEFRAVGENPHAARTAGISVGRATVLVMLVAGALSGLGGASAVLGTEGRMTAGVAGTIGFDAITVALLGRSTPWGTFFAGLLFGGFKAGGYLMQSQTGTPIDIVLVVQSIIVLLIAAPPFVRALYTWPARLGRNRRFGSARDAGPQAATQTEEVSA</sequence>
<feature type="region of interest" description="Disordered" evidence="6">
    <location>
        <begin position="1"/>
        <end position="27"/>
    </location>
</feature>
<proteinExistence type="predicted"/>
<dbReference type="PANTHER" id="PTHR47089:SF1">
    <property type="entry name" value="GUANOSINE ABC TRANSPORTER PERMEASE PROTEIN NUPP"/>
    <property type="match status" value="1"/>
</dbReference>
<keyword evidence="4 7" id="KW-1133">Transmembrane helix</keyword>
<feature type="transmembrane region" description="Helical" evidence="7">
    <location>
        <begin position="332"/>
        <end position="350"/>
    </location>
</feature>
<keyword evidence="9" id="KW-1185">Reference proteome</keyword>
<evidence type="ECO:0000256" key="5">
    <source>
        <dbReference type="ARBA" id="ARBA00023136"/>
    </source>
</evidence>
<dbReference type="CDD" id="cd06580">
    <property type="entry name" value="TM_PBP1_transp_TpRbsC_like"/>
    <property type="match status" value="1"/>
</dbReference>
<protein>
    <submittedName>
        <fullName evidence="8">ABC transporter permease</fullName>
    </submittedName>
</protein>
<evidence type="ECO:0000256" key="2">
    <source>
        <dbReference type="ARBA" id="ARBA00022475"/>
    </source>
</evidence>
<feature type="transmembrane region" description="Helical" evidence="7">
    <location>
        <begin position="206"/>
        <end position="224"/>
    </location>
</feature>
<feature type="transmembrane region" description="Helical" evidence="7">
    <location>
        <begin position="357"/>
        <end position="375"/>
    </location>
</feature>
<feature type="transmembrane region" description="Helical" evidence="7">
    <location>
        <begin position="124"/>
        <end position="141"/>
    </location>
</feature>
<comment type="caution">
    <text evidence="8">The sequence shown here is derived from an EMBL/GenBank/DDBJ whole genome shotgun (WGS) entry which is preliminary data.</text>
</comment>
<gene>
    <name evidence="8" type="ORF">GCM10009755_06630</name>
</gene>
<dbReference type="RefSeq" id="WP_344306942.1">
    <property type="nucleotide sequence ID" value="NZ_BAAANO010000005.1"/>
</dbReference>
<keyword evidence="3 7" id="KW-0812">Transmembrane</keyword>
<evidence type="ECO:0000256" key="7">
    <source>
        <dbReference type="SAM" id="Phobius"/>
    </source>
</evidence>
<feature type="transmembrane region" description="Helical" evidence="7">
    <location>
        <begin position="85"/>
        <end position="104"/>
    </location>
</feature>
<evidence type="ECO:0000256" key="1">
    <source>
        <dbReference type="ARBA" id="ARBA00004651"/>
    </source>
</evidence>
<name>A0ABP5ENK1_9MICO</name>
<feature type="transmembrane region" description="Helical" evidence="7">
    <location>
        <begin position="174"/>
        <end position="194"/>
    </location>
</feature>
<dbReference type="InterPro" id="IPR001851">
    <property type="entry name" value="ABC_transp_permease"/>
</dbReference>
<evidence type="ECO:0000256" key="4">
    <source>
        <dbReference type="ARBA" id="ARBA00022989"/>
    </source>
</evidence>
<evidence type="ECO:0000313" key="8">
    <source>
        <dbReference type="EMBL" id="GAA2001047.1"/>
    </source>
</evidence>
<dbReference type="Pfam" id="PF02653">
    <property type="entry name" value="BPD_transp_2"/>
    <property type="match status" value="1"/>
</dbReference>
<feature type="transmembrane region" description="Helical" evidence="7">
    <location>
        <begin position="256"/>
        <end position="276"/>
    </location>
</feature>
<organism evidence="8 9">
    <name type="scientific">Brevibacterium samyangense</name>
    <dbReference type="NCBI Taxonomy" id="366888"/>
    <lineage>
        <taxon>Bacteria</taxon>
        <taxon>Bacillati</taxon>
        <taxon>Actinomycetota</taxon>
        <taxon>Actinomycetes</taxon>
        <taxon>Micrococcales</taxon>
        <taxon>Brevibacteriaceae</taxon>
        <taxon>Brevibacterium</taxon>
    </lineage>
</organism>
<feature type="transmembrane region" description="Helical" evidence="7">
    <location>
        <begin position="46"/>
        <end position="65"/>
    </location>
</feature>
<dbReference type="Proteomes" id="UP001500755">
    <property type="component" value="Unassembled WGS sequence"/>
</dbReference>
<feature type="transmembrane region" description="Helical" evidence="7">
    <location>
        <begin position="305"/>
        <end position="326"/>
    </location>
</feature>
<reference evidence="9" key="1">
    <citation type="journal article" date="2019" name="Int. J. Syst. Evol. Microbiol.">
        <title>The Global Catalogue of Microorganisms (GCM) 10K type strain sequencing project: providing services to taxonomists for standard genome sequencing and annotation.</title>
        <authorList>
            <consortium name="The Broad Institute Genomics Platform"/>
            <consortium name="The Broad Institute Genome Sequencing Center for Infectious Disease"/>
            <person name="Wu L."/>
            <person name="Ma J."/>
        </authorList>
    </citation>
    <scope>NUCLEOTIDE SEQUENCE [LARGE SCALE GENOMIC DNA]</scope>
    <source>
        <strain evidence="9">JCM 14546</strain>
    </source>
</reference>
<feature type="transmembrane region" description="Helical" evidence="7">
    <location>
        <begin position="387"/>
        <end position="407"/>
    </location>
</feature>
<dbReference type="EMBL" id="BAAANO010000005">
    <property type="protein sequence ID" value="GAA2001047.1"/>
    <property type="molecule type" value="Genomic_DNA"/>
</dbReference>
<evidence type="ECO:0000256" key="3">
    <source>
        <dbReference type="ARBA" id="ARBA00022692"/>
    </source>
</evidence>